<dbReference type="Gene3D" id="1.10.10.60">
    <property type="entry name" value="Homeodomain-like"/>
    <property type="match status" value="1"/>
</dbReference>
<dbReference type="InterPro" id="IPR009057">
    <property type="entry name" value="Homeodomain-like_sf"/>
</dbReference>
<proteinExistence type="predicted"/>
<sequence>MNRVSYHKTSIEDVSLIDAHYRRFAFERHFHLDYHLGLITEGEQRYYCRGSWHHAGPGQLVIMPPGETHDGQPEADQGYRVKVFALGAGWLRQQTGAEDHHRNTLACQQITDPGLYAQLSQCHHWLRQPELAQLAEDCLPLEAIGLLLARHGGRSVDCHTPLGRRQLFEIRDYLMAHLDQRIRLEDLSRLCQLSPSQLLRQFKALTGMTPYAWLARLRLEQGMALLRQGLPIAEVALQVGYYDQSHFTKAFKRQFLVAPSQLFATRH</sequence>
<gene>
    <name evidence="6" type="ORF">SAMN04488540_106110</name>
</gene>
<dbReference type="Pfam" id="PF02311">
    <property type="entry name" value="AraC_binding"/>
    <property type="match status" value="1"/>
</dbReference>
<dbReference type="PRINTS" id="PR00032">
    <property type="entry name" value="HTHARAC"/>
</dbReference>
<dbReference type="InterPro" id="IPR014710">
    <property type="entry name" value="RmlC-like_jellyroll"/>
</dbReference>
<dbReference type="PROSITE" id="PS01124">
    <property type="entry name" value="HTH_ARAC_FAMILY_2"/>
    <property type="match status" value="1"/>
</dbReference>
<reference evidence="7" key="1">
    <citation type="submission" date="2016-10" db="EMBL/GenBank/DDBJ databases">
        <authorList>
            <person name="Varghese N."/>
            <person name="Submissions S."/>
        </authorList>
    </citation>
    <scope>NUCLEOTIDE SEQUENCE [LARGE SCALE GENOMIC DNA]</scope>
    <source>
        <strain evidence="7">DSM 23317</strain>
    </source>
</reference>
<dbReference type="SUPFAM" id="SSF46689">
    <property type="entry name" value="Homeodomain-like"/>
    <property type="match status" value="2"/>
</dbReference>
<dbReference type="SUPFAM" id="SSF51215">
    <property type="entry name" value="Regulatory protein AraC"/>
    <property type="match status" value="1"/>
</dbReference>
<keyword evidence="3" id="KW-0010">Activator</keyword>
<dbReference type="Gene3D" id="2.60.120.10">
    <property type="entry name" value="Jelly Rolls"/>
    <property type="match status" value="1"/>
</dbReference>
<dbReference type="GO" id="GO:0003700">
    <property type="term" value="F:DNA-binding transcription factor activity"/>
    <property type="evidence" value="ECO:0007669"/>
    <property type="project" value="InterPro"/>
</dbReference>
<keyword evidence="2 6" id="KW-0238">DNA-binding</keyword>
<evidence type="ECO:0000256" key="4">
    <source>
        <dbReference type="ARBA" id="ARBA00023163"/>
    </source>
</evidence>
<dbReference type="PANTHER" id="PTHR46796">
    <property type="entry name" value="HTH-TYPE TRANSCRIPTIONAL ACTIVATOR RHAS-RELATED"/>
    <property type="match status" value="1"/>
</dbReference>
<feature type="domain" description="HTH araC/xylS-type" evidence="5">
    <location>
        <begin position="168"/>
        <end position="265"/>
    </location>
</feature>
<accession>A0A1G8S9F8</accession>
<dbReference type="OrthoDB" id="9809338at2"/>
<dbReference type="AlphaFoldDB" id="A0A1G8S9F8"/>
<keyword evidence="1" id="KW-0805">Transcription regulation</keyword>
<dbReference type="InterPro" id="IPR050204">
    <property type="entry name" value="AraC_XylS_family_regulators"/>
</dbReference>
<dbReference type="SMART" id="SM00342">
    <property type="entry name" value="HTH_ARAC"/>
    <property type="match status" value="1"/>
</dbReference>
<keyword evidence="7" id="KW-1185">Reference proteome</keyword>
<protein>
    <submittedName>
        <fullName evidence="6">AraC-type DNA-binding protein</fullName>
    </submittedName>
</protein>
<dbReference type="InterPro" id="IPR037923">
    <property type="entry name" value="HTH-like"/>
</dbReference>
<dbReference type="PANTHER" id="PTHR46796:SF11">
    <property type="entry name" value="TRANSCRIPTIONAL REGULATOR-RELATED"/>
    <property type="match status" value="1"/>
</dbReference>
<evidence type="ECO:0000256" key="3">
    <source>
        <dbReference type="ARBA" id="ARBA00023159"/>
    </source>
</evidence>
<evidence type="ECO:0000313" key="6">
    <source>
        <dbReference type="EMBL" id="SDJ25868.1"/>
    </source>
</evidence>
<evidence type="ECO:0000313" key="7">
    <source>
        <dbReference type="Proteomes" id="UP000199527"/>
    </source>
</evidence>
<dbReference type="InterPro" id="IPR020449">
    <property type="entry name" value="Tscrpt_reg_AraC-type_HTH"/>
</dbReference>
<evidence type="ECO:0000256" key="2">
    <source>
        <dbReference type="ARBA" id="ARBA00023125"/>
    </source>
</evidence>
<name>A0A1G8S9F8_9GAMM</name>
<dbReference type="EMBL" id="FNEM01000006">
    <property type="protein sequence ID" value="SDJ25868.1"/>
    <property type="molecule type" value="Genomic_DNA"/>
</dbReference>
<dbReference type="Proteomes" id="UP000199527">
    <property type="component" value="Unassembled WGS sequence"/>
</dbReference>
<dbReference type="InterPro" id="IPR018060">
    <property type="entry name" value="HTH_AraC"/>
</dbReference>
<evidence type="ECO:0000256" key="1">
    <source>
        <dbReference type="ARBA" id="ARBA00023015"/>
    </source>
</evidence>
<dbReference type="GO" id="GO:0043565">
    <property type="term" value="F:sequence-specific DNA binding"/>
    <property type="evidence" value="ECO:0007669"/>
    <property type="project" value="InterPro"/>
</dbReference>
<dbReference type="Pfam" id="PF12833">
    <property type="entry name" value="HTH_18"/>
    <property type="match status" value="1"/>
</dbReference>
<keyword evidence="4" id="KW-0804">Transcription</keyword>
<organism evidence="6 7">
    <name type="scientific">Ferrimonas sediminum</name>
    <dbReference type="NCBI Taxonomy" id="718193"/>
    <lineage>
        <taxon>Bacteria</taxon>
        <taxon>Pseudomonadati</taxon>
        <taxon>Pseudomonadota</taxon>
        <taxon>Gammaproteobacteria</taxon>
        <taxon>Alteromonadales</taxon>
        <taxon>Ferrimonadaceae</taxon>
        <taxon>Ferrimonas</taxon>
    </lineage>
</organism>
<dbReference type="RefSeq" id="WP_090365017.1">
    <property type="nucleotide sequence ID" value="NZ_FNEM01000006.1"/>
</dbReference>
<evidence type="ECO:0000259" key="5">
    <source>
        <dbReference type="PROSITE" id="PS01124"/>
    </source>
</evidence>
<dbReference type="InterPro" id="IPR003313">
    <property type="entry name" value="AraC-bd"/>
</dbReference>